<keyword evidence="3" id="KW-1185">Reference proteome</keyword>
<sequence>MKLFIQSVLFILFILAAIQVNAQQQPANKIQLSGYILNKEDAAPIPGVHVLNNKSKIGAISDDKGYFSIAMNQADTILFSAIGYETHTLILDASTNTINPLVEIRLSPKTYQLQEVDVRAIPTEERFKKDFLALELPDQPQLGLPQIRGQKLADGIYTIPTGGIAISGPFSFFYNKLSREAKEIKKANSLFSAEARKKVYDSKFNAQLVQRVTGLKDKDLEEFMKYCKLSEAQVVNAQNEYEIVVAINDCYKSFKETRNMN</sequence>
<feature type="chain" id="PRO_5045762317" evidence="1">
    <location>
        <begin position="23"/>
        <end position="261"/>
    </location>
</feature>
<dbReference type="SUPFAM" id="SSF49464">
    <property type="entry name" value="Carboxypeptidase regulatory domain-like"/>
    <property type="match status" value="1"/>
</dbReference>
<gene>
    <name evidence="2" type="ORF">Q0590_01115</name>
</gene>
<dbReference type="Proteomes" id="UP001168528">
    <property type="component" value="Unassembled WGS sequence"/>
</dbReference>
<evidence type="ECO:0000256" key="1">
    <source>
        <dbReference type="SAM" id="SignalP"/>
    </source>
</evidence>
<feature type="signal peptide" evidence="1">
    <location>
        <begin position="1"/>
        <end position="22"/>
    </location>
</feature>
<dbReference type="RefSeq" id="WP_302035627.1">
    <property type="nucleotide sequence ID" value="NZ_JAUKPO010000001.1"/>
</dbReference>
<reference evidence="2" key="1">
    <citation type="submission" date="2023-07" db="EMBL/GenBank/DDBJ databases">
        <title>The genome sequence of Rhodocytophaga aerolata KACC 12507.</title>
        <authorList>
            <person name="Zhang X."/>
        </authorList>
    </citation>
    <scope>NUCLEOTIDE SEQUENCE</scope>
    <source>
        <strain evidence="2">KACC 12507</strain>
    </source>
</reference>
<keyword evidence="1" id="KW-0732">Signal</keyword>
<protein>
    <submittedName>
        <fullName evidence="2">Carboxypeptidase-like regulatory domain-containing protein</fullName>
    </submittedName>
</protein>
<dbReference type="InterPro" id="IPR008969">
    <property type="entry name" value="CarboxyPept-like_regulatory"/>
</dbReference>
<dbReference type="EMBL" id="JAUKPO010000001">
    <property type="protein sequence ID" value="MDO1444825.1"/>
    <property type="molecule type" value="Genomic_DNA"/>
</dbReference>
<name>A0ABT8QYB1_9BACT</name>
<comment type="caution">
    <text evidence="2">The sequence shown here is derived from an EMBL/GenBank/DDBJ whole genome shotgun (WGS) entry which is preliminary data.</text>
</comment>
<organism evidence="2 3">
    <name type="scientific">Rhodocytophaga aerolata</name>
    <dbReference type="NCBI Taxonomy" id="455078"/>
    <lineage>
        <taxon>Bacteria</taxon>
        <taxon>Pseudomonadati</taxon>
        <taxon>Bacteroidota</taxon>
        <taxon>Cytophagia</taxon>
        <taxon>Cytophagales</taxon>
        <taxon>Rhodocytophagaceae</taxon>
        <taxon>Rhodocytophaga</taxon>
    </lineage>
</organism>
<dbReference type="Pfam" id="PF13715">
    <property type="entry name" value="CarbopepD_reg_2"/>
    <property type="match status" value="1"/>
</dbReference>
<evidence type="ECO:0000313" key="3">
    <source>
        <dbReference type="Proteomes" id="UP001168528"/>
    </source>
</evidence>
<evidence type="ECO:0000313" key="2">
    <source>
        <dbReference type="EMBL" id="MDO1444825.1"/>
    </source>
</evidence>
<accession>A0ABT8QYB1</accession>
<proteinExistence type="predicted"/>